<feature type="chain" id="PRO_5011518302" description="Lipid/polyisoprenoid-binding YceI-like domain-containing protein" evidence="1">
    <location>
        <begin position="21"/>
        <end position="180"/>
    </location>
</feature>
<evidence type="ECO:0000313" key="3">
    <source>
        <dbReference type="EMBL" id="SDM08961.1"/>
    </source>
</evidence>
<dbReference type="InterPro" id="IPR007372">
    <property type="entry name" value="Lipid/polyisoprenoid-bd_YceI"/>
</dbReference>
<dbReference type="Proteomes" id="UP000198901">
    <property type="component" value="Unassembled WGS sequence"/>
</dbReference>
<accession>A0A1G9QE02</accession>
<dbReference type="Gene3D" id="2.40.128.110">
    <property type="entry name" value="Lipid/polyisoprenoid-binding, YceI-like"/>
    <property type="match status" value="1"/>
</dbReference>
<dbReference type="SUPFAM" id="SSF101874">
    <property type="entry name" value="YceI-like"/>
    <property type="match status" value="1"/>
</dbReference>
<dbReference type="AlphaFoldDB" id="A0A1G9QE02"/>
<proteinExistence type="predicted"/>
<evidence type="ECO:0000256" key="1">
    <source>
        <dbReference type="SAM" id="SignalP"/>
    </source>
</evidence>
<keyword evidence="1" id="KW-0732">Signal</keyword>
<name>A0A1G9QE02_9BACT</name>
<evidence type="ECO:0000259" key="2">
    <source>
        <dbReference type="Pfam" id="PF04264"/>
    </source>
</evidence>
<protein>
    <recommendedName>
        <fullName evidence="2">Lipid/polyisoprenoid-binding YceI-like domain-containing protein</fullName>
    </recommendedName>
</protein>
<organism evidence="3 4">
    <name type="scientific">Siphonobacter aquaeclarae</name>
    <dbReference type="NCBI Taxonomy" id="563176"/>
    <lineage>
        <taxon>Bacteria</taxon>
        <taxon>Pseudomonadati</taxon>
        <taxon>Bacteroidota</taxon>
        <taxon>Cytophagia</taxon>
        <taxon>Cytophagales</taxon>
        <taxon>Cytophagaceae</taxon>
        <taxon>Siphonobacter</taxon>
    </lineage>
</organism>
<dbReference type="InterPro" id="IPR036761">
    <property type="entry name" value="TTHA0802/YceI-like_sf"/>
</dbReference>
<feature type="domain" description="Lipid/polyisoprenoid-binding YceI-like" evidence="2">
    <location>
        <begin position="47"/>
        <end position="173"/>
    </location>
</feature>
<feature type="signal peptide" evidence="1">
    <location>
        <begin position="1"/>
        <end position="20"/>
    </location>
</feature>
<sequence>MHMKTVLLMLGLALTFQARAQLFLTQTGETRFFSKAPLEDISAINKKTGAVLNTQNGDVVVRVPITEFQFPNKLMQEHFNENYLESDKFPYAMFRGKLQDVPDLSKPGSYDVSAKGSFDLHGVKLDRVLKGKLVVDGEKITLTSEFQVALVDHKIDIPKIVFQKIAETVDVRNTFVLVKK</sequence>
<dbReference type="Pfam" id="PF04264">
    <property type="entry name" value="YceI"/>
    <property type="match status" value="1"/>
</dbReference>
<evidence type="ECO:0000313" key="4">
    <source>
        <dbReference type="Proteomes" id="UP000198901"/>
    </source>
</evidence>
<reference evidence="3 4" key="1">
    <citation type="submission" date="2016-10" db="EMBL/GenBank/DDBJ databases">
        <authorList>
            <person name="de Groot N.N."/>
        </authorList>
    </citation>
    <scope>NUCLEOTIDE SEQUENCE [LARGE SCALE GENOMIC DNA]</scope>
    <source>
        <strain evidence="3 4">DSM 21668</strain>
    </source>
</reference>
<dbReference type="STRING" id="563176.SAMN04488090_2579"/>
<dbReference type="EMBL" id="FNGS01000004">
    <property type="protein sequence ID" value="SDM08961.1"/>
    <property type="molecule type" value="Genomic_DNA"/>
</dbReference>
<gene>
    <name evidence="3" type="ORF">SAMN04488090_2579</name>
</gene>
<keyword evidence="4" id="KW-1185">Reference proteome</keyword>